<organism evidence="3 4">
    <name type="scientific">Stephanodiscus triporus</name>
    <dbReference type="NCBI Taxonomy" id="2934178"/>
    <lineage>
        <taxon>Eukaryota</taxon>
        <taxon>Sar</taxon>
        <taxon>Stramenopiles</taxon>
        <taxon>Ochrophyta</taxon>
        <taxon>Bacillariophyta</taxon>
        <taxon>Coscinodiscophyceae</taxon>
        <taxon>Thalassiosirophycidae</taxon>
        <taxon>Stephanodiscales</taxon>
        <taxon>Stephanodiscaceae</taxon>
        <taxon>Stephanodiscus</taxon>
    </lineage>
</organism>
<evidence type="ECO:0000256" key="2">
    <source>
        <dbReference type="SAM" id="Phobius"/>
    </source>
</evidence>
<dbReference type="EMBL" id="JALLAZ020000455">
    <property type="protein sequence ID" value="KAL3794728.1"/>
    <property type="molecule type" value="Genomic_DNA"/>
</dbReference>
<keyword evidence="2" id="KW-0812">Transmembrane</keyword>
<protein>
    <submittedName>
        <fullName evidence="3">Uncharacterized protein</fullName>
    </submittedName>
</protein>
<dbReference type="Proteomes" id="UP001530315">
    <property type="component" value="Unassembled WGS sequence"/>
</dbReference>
<comment type="caution">
    <text evidence="3">The sequence shown here is derived from an EMBL/GenBank/DDBJ whole genome shotgun (WGS) entry which is preliminary data.</text>
</comment>
<dbReference type="AlphaFoldDB" id="A0ABD3Q2Z4"/>
<feature type="coiled-coil region" evidence="1">
    <location>
        <begin position="333"/>
        <end position="374"/>
    </location>
</feature>
<accession>A0ABD3Q2Z4</accession>
<keyword evidence="4" id="KW-1185">Reference proteome</keyword>
<keyword evidence="2" id="KW-0472">Membrane</keyword>
<name>A0ABD3Q2Z4_9STRA</name>
<evidence type="ECO:0000313" key="3">
    <source>
        <dbReference type="EMBL" id="KAL3794728.1"/>
    </source>
</evidence>
<feature type="transmembrane region" description="Helical" evidence="2">
    <location>
        <begin position="429"/>
        <end position="448"/>
    </location>
</feature>
<sequence length="450" mass="48533">MMMVSGMPMSFQVAIMVSWLASTVTSFVGVRTFRAHETASKYRGDIHRRSRSSYPYGYALVAKNDDGMEEKEEEGDQLTNDRREGMAGAFAALDSLTADDFDDLMPLSSTGGKGTADSSSNITIDLSMEESAKLFMEMQAELSILGEEGVYDDILGDLTSDNPDVDAPKPFLKLEEEELTSLVLALDEAADRLAADAPAAFDTMVLNDADGIGSAQTSIDKAGAPLTTADVSNDILTQDIKTSLSMEEFISSALKEAVNEIGDSSEMLSYTGSGRTEDIAKTAGQLLENEELRKEIEKIFDVAGEKLRLEVEAMKKEQESVIQSGSKQGLEYLESEKQRISEAEESVNRLIRKVARETEEVQKAMEGLELAKNQASGDGGSGSIEDTALALKKGGVIKQASLVGSLLFGSRAVTETILVFSSPYGEEHFLSAIAQAVIALAFAAYFFLAK</sequence>
<evidence type="ECO:0000313" key="4">
    <source>
        <dbReference type="Proteomes" id="UP001530315"/>
    </source>
</evidence>
<gene>
    <name evidence="3" type="ORF">ACHAW5_003737</name>
</gene>
<reference evidence="3 4" key="1">
    <citation type="submission" date="2024-10" db="EMBL/GenBank/DDBJ databases">
        <title>Updated reference genomes for cyclostephanoid diatoms.</title>
        <authorList>
            <person name="Roberts W.R."/>
            <person name="Alverson A.J."/>
        </authorList>
    </citation>
    <scope>NUCLEOTIDE SEQUENCE [LARGE SCALE GENOMIC DNA]</scope>
    <source>
        <strain evidence="3 4">AJA276-08</strain>
    </source>
</reference>
<evidence type="ECO:0000256" key="1">
    <source>
        <dbReference type="SAM" id="Coils"/>
    </source>
</evidence>
<keyword evidence="1" id="KW-0175">Coiled coil</keyword>
<keyword evidence="2" id="KW-1133">Transmembrane helix</keyword>
<proteinExistence type="predicted"/>